<dbReference type="Proteomes" id="UP000281708">
    <property type="component" value="Unassembled WGS sequence"/>
</dbReference>
<evidence type="ECO:0000256" key="1">
    <source>
        <dbReference type="ARBA" id="ARBA00004651"/>
    </source>
</evidence>
<accession>A0A3L8P700</accession>
<feature type="transmembrane region" description="Helical" evidence="8">
    <location>
        <begin position="270"/>
        <end position="290"/>
    </location>
</feature>
<keyword evidence="7 8" id="KW-0472">Membrane</keyword>
<comment type="similarity">
    <text evidence="2">Belongs to the binding-protein-dependent transport system permease family. CysTW subfamily.</text>
</comment>
<name>A0A3L8P700_9ACTN</name>
<feature type="transmembrane region" description="Helical" evidence="8">
    <location>
        <begin position="119"/>
        <end position="138"/>
    </location>
</feature>
<keyword evidence="5 8" id="KW-0812">Transmembrane</keyword>
<evidence type="ECO:0000256" key="4">
    <source>
        <dbReference type="ARBA" id="ARBA00022475"/>
    </source>
</evidence>
<feature type="transmembrane region" description="Helical" evidence="8">
    <location>
        <begin position="88"/>
        <end position="112"/>
    </location>
</feature>
<dbReference type="InterPro" id="IPR000515">
    <property type="entry name" value="MetI-like"/>
</dbReference>
<comment type="subcellular location">
    <subcellularLocation>
        <location evidence="1 8">Cell membrane</location>
        <topology evidence="1 8">Multi-pass membrane protein</topology>
    </subcellularLocation>
</comment>
<evidence type="ECO:0000256" key="3">
    <source>
        <dbReference type="ARBA" id="ARBA00022448"/>
    </source>
</evidence>
<feature type="transmembrane region" description="Helical" evidence="8">
    <location>
        <begin position="212"/>
        <end position="237"/>
    </location>
</feature>
<dbReference type="OrthoDB" id="9808619at2"/>
<dbReference type="InterPro" id="IPR035906">
    <property type="entry name" value="MetI-like_sf"/>
</dbReference>
<dbReference type="GO" id="GO:0055085">
    <property type="term" value="P:transmembrane transport"/>
    <property type="evidence" value="ECO:0007669"/>
    <property type="project" value="InterPro"/>
</dbReference>
<reference evidence="10 11" key="1">
    <citation type="submission" date="2018-10" db="EMBL/GenBank/DDBJ databases">
        <title>Marmoricola sp. 4Q3S-7 whole genome shotgun sequence.</title>
        <authorList>
            <person name="Li F."/>
        </authorList>
    </citation>
    <scope>NUCLEOTIDE SEQUENCE [LARGE SCALE GENOMIC DNA]</scope>
    <source>
        <strain evidence="10 11">4Q3S-7</strain>
    </source>
</reference>
<sequence>MDSPHLTATLEREARPVRRPVRRTRLWDLLLALPAAWIVVFFVSSMVIVVLLSFGRTQQDGQPVFGHRLTNYDALWDEVYLRLFLRSLTYAVATTLVCALIAYPVAYVIALYGGRFKNLLVAAIVVPFFASYLIRMYAWSAMLGDDGVVNSVIRKAHLGGGVSFLNTPYAVVGGLVYGYVVYMILPVYAALERMDRSLVEAGKDLYHSPLRTFWSVTLPATRAGLFGGMLLVFLPALGDFVSAQLLGGPDTYMIGNLIQQQFLEGQNWPLGSAMTVAMMIGLTVLMVGYLRATTTRRREA</sequence>
<evidence type="ECO:0000256" key="6">
    <source>
        <dbReference type="ARBA" id="ARBA00022989"/>
    </source>
</evidence>
<evidence type="ECO:0000256" key="5">
    <source>
        <dbReference type="ARBA" id="ARBA00022692"/>
    </source>
</evidence>
<evidence type="ECO:0000256" key="2">
    <source>
        <dbReference type="ARBA" id="ARBA00007069"/>
    </source>
</evidence>
<keyword evidence="11" id="KW-1185">Reference proteome</keyword>
<dbReference type="SUPFAM" id="SSF161098">
    <property type="entry name" value="MetI-like"/>
    <property type="match status" value="1"/>
</dbReference>
<dbReference type="PROSITE" id="PS50928">
    <property type="entry name" value="ABC_TM1"/>
    <property type="match status" value="1"/>
</dbReference>
<organism evidence="10 11">
    <name type="scientific">Nocardioides mangrovicus</name>
    <dbReference type="NCBI Taxonomy" id="2478913"/>
    <lineage>
        <taxon>Bacteria</taxon>
        <taxon>Bacillati</taxon>
        <taxon>Actinomycetota</taxon>
        <taxon>Actinomycetes</taxon>
        <taxon>Propionibacteriales</taxon>
        <taxon>Nocardioidaceae</taxon>
        <taxon>Nocardioides</taxon>
    </lineage>
</organism>
<dbReference type="EMBL" id="RDBE01000001">
    <property type="protein sequence ID" value="RLV50767.1"/>
    <property type="molecule type" value="Genomic_DNA"/>
</dbReference>
<dbReference type="CDD" id="cd06261">
    <property type="entry name" value="TM_PBP2"/>
    <property type="match status" value="1"/>
</dbReference>
<dbReference type="Gene3D" id="1.10.3720.10">
    <property type="entry name" value="MetI-like"/>
    <property type="match status" value="1"/>
</dbReference>
<evidence type="ECO:0000259" key="9">
    <source>
        <dbReference type="PROSITE" id="PS50928"/>
    </source>
</evidence>
<comment type="caution">
    <text evidence="10">The sequence shown here is derived from an EMBL/GenBank/DDBJ whole genome shotgun (WGS) entry which is preliminary data.</text>
</comment>
<evidence type="ECO:0000313" key="10">
    <source>
        <dbReference type="EMBL" id="RLV50767.1"/>
    </source>
</evidence>
<keyword evidence="3 8" id="KW-0813">Transport</keyword>
<feature type="transmembrane region" description="Helical" evidence="8">
    <location>
        <begin position="169"/>
        <end position="191"/>
    </location>
</feature>
<dbReference type="GO" id="GO:0005886">
    <property type="term" value="C:plasma membrane"/>
    <property type="evidence" value="ECO:0007669"/>
    <property type="project" value="UniProtKB-SubCell"/>
</dbReference>
<evidence type="ECO:0000313" key="11">
    <source>
        <dbReference type="Proteomes" id="UP000281708"/>
    </source>
</evidence>
<dbReference type="PANTHER" id="PTHR42929">
    <property type="entry name" value="INNER MEMBRANE ABC TRANSPORTER PERMEASE PROTEIN YDCU-RELATED-RELATED"/>
    <property type="match status" value="1"/>
</dbReference>
<dbReference type="Pfam" id="PF00528">
    <property type="entry name" value="BPD_transp_1"/>
    <property type="match status" value="1"/>
</dbReference>
<evidence type="ECO:0000256" key="7">
    <source>
        <dbReference type="ARBA" id="ARBA00023136"/>
    </source>
</evidence>
<keyword evidence="4" id="KW-1003">Cell membrane</keyword>
<feature type="transmembrane region" description="Helical" evidence="8">
    <location>
        <begin position="29"/>
        <end position="54"/>
    </location>
</feature>
<dbReference type="AlphaFoldDB" id="A0A3L8P700"/>
<dbReference type="RefSeq" id="WP_121804448.1">
    <property type="nucleotide sequence ID" value="NZ_RDBE01000001.1"/>
</dbReference>
<dbReference type="PANTHER" id="PTHR42929:SF1">
    <property type="entry name" value="INNER MEMBRANE ABC TRANSPORTER PERMEASE PROTEIN YDCU-RELATED"/>
    <property type="match status" value="1"/>
</dbReference>
<evidence type="ECO:0000256" key="8">
    <source>
        <dbReference type="RuleBase" id="RU363032"/>
    </source>
</evidence>
<protein>
    <submittedName>
        <fullName evidence="10">ABC transporter permease</fullName>
    </submittedName>
</protein>
<proteinExistence type="inferred from homology"/>
<feature type="domain" description="ABC transmembrane type-1" evidence="9">
    <location>
        <begin position="84"/>
        <end position="291"/>
    </location>
</feature>
<gene>
    <name evidence="10" type="ORF">D9V37_02070</name>
</gene>
<keyword evidence="6 8" id="KW-1133">Transmembrane helix</keyword>